<keyword evidence="2" id="KW-1133">Transmembrane helix</keyword>
<evidence type="ECO:0000256" key="2">
    <source>
        <dbReference type="SAM" id="Phobius"/>
    </source>
</evidence>
<feature type="transmembrane region" description="Helical" evidence="2">
    <location>
        <begin position="96"/>
        <end position="116"/>
    </location>
</feature>
<evidence type="ECO:0000313" key="3">
    <source>
        <dbReference type="EMBL" id="MFC1400163.1"/>
    </source>
</evidence>
<gene>
    <name evidence="3" type="ORF">ACEZDJ_02550</name>
</gene>
<keyword evidence="2" id="KW-0812">Transmembrane</keyword>
<comment type="caution">
    <text evidence="3">The sequence shown here is derived from an EMBL/GenBank/DDBJ whole genome shotgun (WGS) entry which is preliminary data.</text>
</comment>
<evidence type="ECO:0008006" key="5">
    <source>
        <dbReference type="Google" id="ProtNLM"/>
    </source>
</evidence>
<sequence length="153" mass="15636">MPDRSWLWFGAWALIGGGYALALATLLSIGVFVLALTAGATAWLASRRGSPVGLPGALSGPALPLLWIAYLNRGGPGTVCTGTPEGSSCTDEWSPWPFLGAGVLLLAAGLVLFLVVRRRLARRRLQAGVGANGGTGAGRNVPPGPGSWGTAEM</sequence>
<organism evidence="3 4">
    <name type="scientific">Streptacidiphilus cavernicola</name>
    <dbReference type="NCBI Taxonomy" id="3342716"/>
    <lineage>
        <taxon>Bacteria</taxon>
        <taxon>Bacillati</taxon>
        <taxon>Actinomycetota</taxon>
        <taxon>Actinomycetes</taxon>
        <taxon>Kitasatosporales</taxon>
        <taxon>Streptomycetaceae</taxon>
        <taxon>Streptacidiphilus</taxon>
    </lineage>
</organism>
<name>A0ABV6UFD8_9ACTN</name>
<feature type="transmembrane region" description="Helical" evidence="2">
    <location>
        <begin position="52"/>
        <end position="70"/>
    </location>
</feature>
<reference evidence="3 4" key="1">
    <citation type="submission" date="2024-09" db="EMBL/GenBank/DDBJ databases">
        <authorList>
            <person name="Lee S.D."/>
        </authorList>
    </citation>
    <scope>NUCLEOTIDE SEQUENCE [LARGE SCALE GENOMIC DNA]</scope>
    <source>
        <strain evidence="3 4">N1-5</strain>
    </source>
</reference>
<proteinExistence type="predicted"/>
<keyword evidence="2" id="KW-0472">Membrane</keyword>
<evidence type="ECO:0000256" key="1">
    <source>
        <dbReference type="SAM" id="MobiDB-lite"/>
    </source>
</evidence>
<protein>
    <recommendedName>
        <fullName evidence="5">Integral membrane protein</fullName>
    </recommendedName>
</protein>
<evidence type="ECO:0000313" key="4">
    <source>
        <dbReference type="Proteomes" id="UP001592528"/>
    </source>
</evidence>
<dbReference type="EMBL" id="JBHEZZ010000001">
    <property type="protein sequence ID" value="MFC1400163.1"/>
    <property type="molecule type" value="Genomic_DNA"/>
</dbReference>
<keyword evidence="4" id="KW-1185">Reference proteome</keyword>
<feature type="region of interest" description="Disordered" evidence="1">
    <location>
        <begin position="131"/>
        <end position="153"/>
    </location>
</feature>
<accession>A0ABV6UFD8</accession>
<feature type="transmembrane region" description="Helical" evidence="2">
    <location>
        <begin position="12"/>
        <end position="45"/>
    </location>
</feature>
<dbReference type="Proteomes" id="UP001592528">
    <property type="component" value="Unassembled WGS sequence"/>
</dbReference>